<dbReference type="EC" id="2.4.-.-" evidence="5"/>
<dbReference type="CDD" id="cd00761">
    <property type="entry name" value="Glyco_tranf_GTA_type"/>
    <property type="match status" value="1"/>
</dbReference>
<dbReference type="InterPro" id="IPR029044">
    <property type="entry name" value="Nucleotide-diphossugar_trans"/>
</dbReference>
<organism evidence="5 6">
    <name type="scientific">Methylobacterium marchantiae</name>
    <dbReference type="NCBI Taxonomy" id="600331"/>
    <lineage>
        <taxon>Bacteria</taxon>
        <taxon>Pseudomonadati</taxon>
        <taxon>Pseudomonadota</taxon>
        <taxon>Alphaproteobacteria</taxon>
        <taxon>Hyphomicrobiales</taxon>
        <taxon>Methylobacteriaceae</taxon>
        <taxon>Methylobacterium</taxon>
    </lineage>
</organism>
<feature type="domain" description="Glycosyltransferase 2-like" evidence="4">
    <location>
        <begin position="61"/>
        <end position="116"/>
    </location>
</feature>
<evidence type="ECO:0000256" key="3">
    <source>
        <dbReference type="ARBA" id="ARBA00022679"/>
    </source>
</evidence>
<comment type="similarity">
    <text evidence="1">Belongs to the glycosyltransferase 2 family.</text>
</comment>
<dbReference type="InterPro" id="IPR001173">
    <property type="entry name" value="Glyco_trans_2-like"/>
</dbReference>
<dbReference type="GO" id="GO:0016757">
    <property type="term" value="F:glycosyltransferase activity"/>
    <property type="evidence" value="ECO:0007669"/>
    <property type="project" value="UniProtKB-KW"/>
</dbReference>
<keyword evidence="2 5" id="KW-0328">Glycosyltransferase</keyword>
<keyword evidence="6" id="KW-1185">Reference proteome</keyword>
<dbReference type="Pfam" id="PF00535">
    <property type="entry name" value="Glycos_transf_2"/>
    <property type="match status" value="1"/>
</dbReference>
<dbReference type="PANTHER" id="PTHR43179">
    <property type="entry name" value="RHAMNOSYLTRANSFERASE WBBL"/>
    <property type="match status" value="1"/>
</dbReference>
<evidence type="ECO:0000313" key="5">
    <source>
        <dbReference type="EMBL" id="MFD1300583.1"/>
    </source>
</evidence>
<dbReference type="Proteomes" id="UP001597176">
    <property type="component" value="Unassembled WGS sequence"/>
</dbReference>
<dbReference type="SUPFAM" id="SSF53448">
    <property type="entry name" value="Nucleotide-diphospho-sugar transferases"/>
    <property type="match status" value="1"/>
</dbReference>
<evidence type="ECO:0000256" key="2">
    <source>
        <dbReference type="ARBA" id="ARBA00022676"/>
    </source>
</evidence>
<dbReference type="EMBL" id="JBHTND010000003">
    <property type="protein sequence ID" value="MFD1300583.1"/>
    <property type="molecule type" value="Genomic_DNA"/>
</dbReference>
<name>A0ABW3WWH0_9HYPH</name>
<evidence type="ECO:0000256" key="1">
    <source>
        <dbReference type="ARBA" id="ARBA00006739"/>
    </source>
</evidence>
<keyword evidence="3 5" id="KW-0808">Transferase</keyword>
<gene>
    <name evidence="5" type="ORF">ACFQ4G_03150</name>
</gene>
<evidence type="ECO:0000313" key="6">
    <source>
        <dbReference type="Proteomes" id="UP001597176"/>
    </source>
</evidence>
<protein>
    <submittedName>
        <fullName evidence="5">Glycosyltransferase family 2 protein</fullName>
        <ecNumber evidence="5">2.4.-.-</ecNumber>
    </submittedName>
</protein>
<dbReference type="Gene3D" id="3.90.550.10">
    <property type="entry name" value="Spore Coat Polysaccharide Biosynthesis Protein SpsA, Chain A"/>
    <property type="match status" value="1"/>
</dbReference>
<comment type="caution">
    <text evidence="5">The sequence shown here is derived from an EMBL/GenBank/DDBJ whole genome shotgun (WGS) entry which is preliminary data.</text>
</comment>
<dbReference type="PANTHER" id="PTHR43179:SF12">
    <property type="entry name" value="GALACTOFURANOSYLTRANSFERASE GLFT2"/>
    <property type="match status" value="1"/>
</dbReference>
<reference evidence="6" key="1">
    <citation type="journal article" date="2019" name="Int. J. Syst. Evol. Microbiol.">
        <title>The Global Catalogue of Microorganisms (GCM) 10K type strain sequencing project: providing services to taxonomists for standard genome sequencing and annotation.</title>
        <authorList>
            <consortium name="The Broad Institute Genomics Platform"/>
            <consortium name="The Broad Institute Genome Sequencing Center for Infectious Disease"/>
            <person name="Wu L."/>
            <person name="Ma J."/>
        </authorList>
    </citation>
    <scope>NUCLEOTIDE SEQUENCE [LARGE SCALE GENOMIC DNA]</scope>
    <source>
        <strain evidence="6">CCUG 56108</strain>
    </source>
</reference>
<accession>A0ABW3WWH0</accession>
<sequence>MSPTETIAVIIATRGRPALVRGLVMLLQSQSRAPDHIVIVGSETDDLGGLEDGPGLTARVGRTGSAHQRNDGLALAGGRYDYVAFFDDDFIPSHFWLEQMAATFRARPDVVCLTGRVLADGAKSPGIDRGEGLRVVTEEDGHGEDGDDGLHEGIGPYGCNMAFRTSAIAGLGFDERLPLYAWLEDSDFGGQVARRGLTARADALWGVHLGNKTGRERGKRVGYSQVANSVYLMRKGTLPVPFLGKLMARNVAANVVRSLRPEPYIDRRGRLAGNLTALLDIARGRISPERTAKL</sequence>
<evidence type="ECO:0000259" key="4">
    <source>
        <dbReference type="Pfam" id="PF00535"/>
    </source>
</evidence>
<proteinExistence type="inferred from homology"/>
<dbReference type="RefSeq" id="WP_238203620.1">
    <property type="nucleotide sequence ID" value="NZ_JBHTND010000003.1"/>
</dbReference>